<evidence type="ECO:0000313" key="1">
    <source>
        <dbReference type="EMBL" id="QOW09140.1"/>
    </source>
</evidence>
<dbReference type="RefSeq" id="WP_193812350.1">
    <property type="nucleotide sequence ID" value="NZ_CP040442.1"/>
</dbReference>
<sequence>MSTTTYTVEIPPIHYLLLGMETTNFSNENSEIAKEEALSYLSKVLKEAVQKEVIEIWDFENDHSSNLEKITNLENSIYTQENGNIDFERILQCQIRYTFNKYIRKNAVFNQHIHGNAKEKLDSYGFLALTGSQSERHGKSTIFKIKNEEKGGTRNGFARRKKENYQLNYFDKLKIQEVREIFYNEENNYQKVILNTDSFLEFEKIFLSINNTFFITKYLFVPKNYEKYSTEILDLLVQTYSNENKFEFYTDVEIEGVHFYVYTHENISCSLTYSKTGKLYIRDFNGVKEVDEHTTFSDIIEIQTNDQELKNIIEII</sequence>
<accession>A0A7M2Y4V0</accession>
<dbReference type="EMBL" id="CP040442">
    <property type="protein sequence ID" value="QOW09140.1"/>
    <property type="molecule type" value="Genomic_DNA"/>
</dbReference>
<dbReference type="Proteomes" id="UP000594195">
    <property type="component" value="Chromosome"/>
</dbReference>
<protein>
    <submittedName>
        <fullName evidence="1">Uncharacterized protein</fullName>
    </submittedName>
</protein>
<gene>
    <name evidence="1" type="ORF">Q73A0000_01615</name>
</gene>
<keyword evidence="2" id="KW-1185">Reference proteome</keyword>
<dbReference type="KEGG" id="kfa:Q73A0000_01615"/>
<dbReference type="AlphaFoldDB" id="A0A7M2Y4V0"/>
<reference evidence="1 2" key="1">
    <citation type="submission" date="2019-05" db="EMBL/GenBank/DDBJ databases">
        <title>Chryseobacterium sp. isolated from King George Island, maritime Antarctica.</title>
        <authorList>
            <person name="Peng X."/>
        </authorList>
    </citation>
    <scope>NUCLEOTIDE SEQUENCE [LARGE SCALE GENOMIC DNA]</scope>
    <source>
        <strain evidence="1 2">7-3A</strain>
    </source>
</reference>
<evidence type="ECO:0000313" key="2">
    <source>
        <dbReference type="Proteomes" id="UP000594195"/>
    </source>
</evidence>
<organism evidence="1 2">
    <name type="scientific">Kaistella flava</name>
    <name type="common">ex Peng et al. 2021</name>
    <dbReference type="NCBI Taxonomy" id="2038776"/>
    <lineage>
        <taxon>Bacteria</taxon>
        <taxon>Pseudomonadati</taxon>
        <taxon>Bacteroidota</taxon>
        <taxon>Flavobacteriia</taxon>
        <taxon>Flavobacteriales</taxon>
        <taxon>Weeksellaceae</taxon>
        <taxon>Chryseobacterium group</taxon>
        <taxon>Kaistella</taxon>
    </lineage>
</organism>
<proteinExistence type="predicted"/>
<name>A0A7M2Y4V0_9FLAO</name>